<feature type="non-terminal residue" evidence="1">
    <location>
        <position position="51"/>
    </location>
</feature>
<gene>
    <name evidence="1" type="ORF">OXX778_LOCUS4521</name>
</gene>
<keyword evidence="2" id="KW-1185">Reference proteome</keyword>
<protein>
    <submittedName>
        <fullName evidence="1">Uncharacterized protein</fullName>
    </submittedName>
</protein>
<name>A0A813Q6M4_9BILA</name>
<dbReference type="AlphaFoldDB" id="A0A813Q6M4"/>
<reference evidence="1" key="1">
    <citation type="submission" date="2021-02" db="EMBL/GenBank/DDBJ databases">
        <authorList>
            <person name="Nowell W R."/>
        </authorList>
    </citation>
    <scope>NUCLEOTIDE SEQUENCE</scope>
    <source>
        <strain evidence="1">Ploen Becks lab</strain>
    </source>
</reference>
<dbReference type="Proteomes" id="UP000663879">
    <property type="component" value="Unassembled WGS sequence"/>
</dbReference>
<comment type="caution">
    <text evidence="1">The sequence shown here is derived from an EMBL/GenBank/DDBJ whole genome shotgun (WGS) entry which is preliminary data.</text>
</comment>
<evidence type="ECO:0000313" key="2">
    <source>
        <dbReference type="Proteomes" id="UP000663879"/>
    </source>
</evidence>
<accession>A0A813Q6M4</accession>
<sequence length="51" mass="5936">MEHQKPTEILRGNFENLIEEKSKTVKIFLSSTFAGSLKHCETFSEKNNHKK</sequence>
<proteinExistence type="predicted"/>
<dbReference type="EMBL" id="CAJNOC010000448">
    <property type="protein sequence ID" value="CAF0762727.1"/>
    <property type="molecule type" value="Genomic_DNA"/>
</dbReference>
<evidence type="ECO:0000313" key="1">
    <source>
        <dbReference type="EMBL" id="CAF0762727.1"/>
    </source>
</evidence>
<organism evidence="1 2">
    <name type="scientific">Brachionus calyciflorus</name>
    <dbReference type="NCBI Taxonomy" id="104777"/>
    <lineage>
        <taxon>Eukaryota</taxon>
        <taxon>Metazoa</taxon>
        <taxon>Spiralia</taxon>
        <taxon>Gnathifera</taxon>
        <taxon>Rotifera</taxon>
        <taxon>Eurotatoria</taxon>
        <taxon>Monogononta</taxon>
        <taxon>Pseudotrocha</taxon>
        <taxon>Ploima</taxon>
        <taxon>Brachionidae</taxon>
        <taxon>Brachionus</taxon>
    </lineage>
</organism>